<keyword evidence="3" id="KW-0223">Dioxygenase</keyword>
<proteinExistence type="predicted"/>
<dbReference type="AlphaFoldDB" id="A0A0A1TJ93"/>
<evidence type="ECO:0000259" key="6">
    <source>
        <dbReference type="SMART" id="SM00702"/>
    </source>
</evidence>
<dbReference type="PANTHER" id="PTHR10869">
    <property type="entry name" value="PROLYL 4-HYDROXYLASE ALPHA SUBUNIT"/>
    <property type="match status" value="1"/>
</dbReference>
<dbReference type="InterPro" id="IPR044862">
    <property type="entry name" value="Pro_4_hyd_alph_FE2OG_OXY"/>
</dbReference>
<keyword evidence="4" id="KW-0560">Oxidoreductase</keyword>
<evidence type="ECO:0000256" key="1">
    <source>
        <dbReference type="ARBA" id="ARBA00001961"/>
    </source>
</evidence>
<evidence type="ECO:0000256" key="5">
    <source>
        <dbReference type="ARBA" id="ARBA00023004"/>
    </source>
</evidence>
<gene>
    <name evidence="7" type="ORF">VHEMI06468</name>
</gene>
<organism evidence="7 8">
    <name type="scientific">[Torrubiella] hemipterigena</name>
    <dbReference type="NCBI Taxonomy" id="1531966"/>
    <lineage>
        <taxon>Eukaryota</taxon>
        <taxon>Fungi</taxon>
        <taxon>Dikarya</taxon>
        <taxon>Ascomycota</taxon>
        <taxon>Pezizomycotina</taxon>
        <taxon>Sordariomycetes</taxon>
        <taxon>Hypocreomycetidae</taxon>
        <taxon>Hypocreales</taxon>
        <taxon>Clavicipitaceae</taxon>
        <taxon>Clavicipitaceae incertae sedis</taxon>
        <taxon>'Torrubiella' clade</taxon>
    </lineage>
</organism>
<name>A0A0A1TJ93_9HYPO</name>
<dbReference type="InterPro" id="IPR006620">
    <property type="entry name" value="Pro_4_hyd_alph"/>
</dbReference>
<keyword evidence="8" id="KW-1185">Reference proteome</keyword>
<evidence type="ECO:0000256" key="2">
    <source>
        <dbReference type="ARBA" id="ARBA00022723"/>
    </source>
</evidence>
<evidence type="ECO:0000256" key="4">
    <source>
        <dbReference type="ARBA" id="ARBA00023002"/>
    </source>
</evidence>
<dbReference type="OrthoDB" id="69177at2759"/>
<dbReference type="GO" id="GO:0005783">
    <property type="term" value="C:endoplasmic reticulum"/>
    <property type="evidence" value="ECO:0007669"/>
    <property type="project" value="TreeGrafter"/>
</dbReference>
<dbReference type="GO" id="GO:0005506">
    <property type="term" value="F:iron ion binding"/>
    <property type="evidence" value="ECO:0007669"/>
    <property type="project" value="InterPro"/>
</dbReference>
<sequence length="295" mass="33226">MMRRIGFGFSTKTSGPLMAMKTAYTSRHVDLPPTFLTSAPKEPVACSRIDFENSEVPEFKDHKAAIISNVLSLEECDQLLRLAESSFEPGKDDTDPGPWRPALLNMGPGWEVYDNRVRHSDRIVWDQQELANRIWARCLLADGVADLVSTTPDDYMSVDGKWVFDCPNPRLRFLKYTKGQFFKGHCDGTFRDAKDGKEVKTFYTIQLYLDNLEPSEELVGGATSFLSRDEKRRIAVAPLPGSVLLFQQKSLYHEGSVVEKGTKYTMRTDLQYIFEKDETDDTVDEQAAGTGGTNA</sequence>
<dbReference type="EMBL" id="CDHN01000003">
    <property type="protein sequence ID" value="CEJ90705.1"/>
    <property type="molecule type" value="Genomic_DNA"/>
</dbReference>
<dbReference type="Gene3D" id="2.60.120.620">
    <property type="entry name" value="q2cbj1_9rhob like domain"/>
    <property type="match status" value="1"/>
</dbReference>
<reference evidence="7 8" key="1">
    <citation type="journal article" date="2015" name="Genome Announc.">
        <title>Draft Genome Sequence and Gene Annotation of the Entomopathogenic Fungus Verticillium hemipterigenum.</title>
        <authorList>
            <person name="Horn F."/>
            <person name="Habel A."/>
            <person name="Scharf D.H."/>
            <person name="Dworschak J."/>
            <person name="Brakhage A.A."/>
            <person name="Guthke R."/>
            <person name="Hertweck C."/>
            <person name="Linde J."/>
        </authorList>
    </citation>
    <scope>NUCLEOTIDE SEQUENCE [LARGE SCALE GENOMIC DNA]</scope>
</reference>
<dbReference type="GO" id="GO:0031418">
    <property type="term" value="F:L-ascorbic acid binding"/>
    <property type="evidence" value="ECO:0007669"/>
    <property type="project" value="InterPro"/>
</dbReference>
<protein>
    <recommendedName>
        <fullName evidence="6">Prolyl 4-hydroxylase alpha subunit domain-containing protein</fullName>
    </recommendedName>
</protein>
<dbReference type="Proteomes" id="UP000039046">
    <property type="component" value="Unassembled WGS sequence"/>
</dbReference>
<keyword evidence="5" id="KW-0408">Iron</keyword>
<dbReference type="InterPro" id="IPR045054">
    <property type="entry name" value="P4HA-like"/>
</dbReference>
<keyword evidence="2" id="KW-0479">Metal-binding</keyword>
<evidence type="ECO:0000313" key="8">
    <source>
        <dbReference type="Proteomes" id="UP000039046"/>
    </source>
</evidence>
<dbReference type="PANTHER" id="PTHR10869:SF241">
    <property type="entry name" value="FE2OG DIOXYGENASE DOMAIN-CONTAINING PROTEIN"/>
    <property type="match status" value="1"/>
</dbReference>
<accession>A0A0A1TJ93</accession>
<dbReference type="Pfam" id="PF13640">
    <property type="entry name" value="2OG-FeII_Oxy_3"/>
    <property type="match status" value="1"/>
</dbReference>
<evidence type="ECO:0000313" key="7">
    <source>
        <dbReference type="EMBL" id="CEJ90705.1"/>
    </source>
</evidence>
<dbReference type="STRING" id="1531966.A0A0A1TJ93"/>
<comment type="cofactor">
    <cofactor evidence="1">
        <name>L-ascorbate</name>
        <dbReference type="ChEBI" id="CHEBI:38290"/>
    </cofactor>
</comment>
<evidence type="ECO:0000256" key="3">
    <source>
        <dbReference type="ARBA" id="ARBA00022964"/>
    </source>
</evidence>
<dbReference type="HOGENOM" id="CLU_041456_2_1_1"/>
<dbReference type="SMART" id="SM00702">
    <property type="entry name" value="P4Hc"/>
    <property type="match status" value="1"/>
</dbReference>
<dbReference type="GO" id="GO:0004656">
    <property type="term" value="F:procollagen-proline 4-dioxygenase activity"/>
    <property type="evidence" value="ECO:0007669"/>
    <property type="project" value="TreeGrafter"/>
</dbReference>
<feature type="domain" description="Prolyl 4-hydroxylase alpha subunit" evidence="6">
    <location>
        <begin position="62"/>
        <end position="271"/>
    </location>
</feature>